<reference evidence="2 3" key="1">
    <citation type="submission" date="2016-10" db="EMBL/GenBank/DDBJ databases">
        <title>Paenibacillus species isolates.</title>
        <authorList>
            <person name="Beno S.M."/>
        </authorList>
    </citation>
    <scope>NUCLEOTIDE SEQUENCE [LARGE SCALE GENOMIC DNA]</scope>
    <source>
        <strain evidence="2 3">FSL H7-0604</strain>
    </source>
</reference>
<dbReference type="AlphaFoldDB" id="A0A1R0XAN7"/>
<organism evidence="2 3">
    <name type="scientific">Paenibacillus odorifer</name>
    <dbReference type="NCBI Taxonomy" id="189426"/>
    <lineage>
        <taxon>Bacteria</taxon>
        <taxon>Bacillati</taxon>
        <taxon>Bacillota</taxon>
        <taxon>Bacilli</taxon>
        <taxon>Bacillales</taxon>
        <taxon>Paenibacillaceae</taxon>
        <taxon>Paenibacillus</taxon>
    </lineage>
</organism>
<name>A0A1R0XAN7_9BACL</name>
<dbReference type="GeneID" id="31569397"/>
<comment type="caution">
    <text evidence="2">The sequence shown here is derived from an EMBL/GenBank/DDBJ whole genome shotgun (WGS) entry which is preliminary data.</text>
</comment>
<dbReference type="EMBL" id="MKQP01000019">
    <property type="protein sequence ID" value="OMD31999.1"/>
    <property type="molecule type" value="Genomic_DNA"/>
</dbReference>
<accession>A0A1R0XAN7</accession>
<keyword evidence="1" id="KW-0472">Membrane</keyword>
<evidence type="ECO:0000313" key="3">
    <source>
        <dbReference type="Proteomes" id="UP000187465"/>
    </source>
</evidence>
<dbReference type="KEGG" id="pod:PODO_03885"/>
<proteinExistence type="predicted"/>
<evidence type="ECO:0000256" key="1">
    <source>
        <dbReference type="SAM" id="Phobius"/>
    </source>
</evidence>
<feature type="transmembrane region" description="Helical" evidence="1">
    <location>
        <begin position="86"/>
        <end position="101"/>
    </location>
</feature>
<sequence>MIGSSLIILYGMVSVLGAVGILIKGSAKSAVGYIYLFLLSHITLVVITLYALCKPLNFIWFIIGFLTCLISRWLNGKFVFGRNNWLHYFIVALIFAVGYFLT</sequence>
<feature type="transmembrane region" description="Helical" evidence="1">
    <location>
        <begin position="30"/>
        <end position="52"/>
    </location>
</feature>
<gene>
    <name evidence="2" type="ORF">BJP51_17295</name>
</gene>
<feature type="transmembrane region" description="Helical" evidence="1">
    <location>
        <begin position="58"/>
        <end position="74"/>
    </location>
</feature>
<protein>
    <submittedName>
        <fullName evidence="2">Uncharacterized protein</fullName>
    </submittedName>
</protein>
<keyword evidence="1" id="KW-1133">Transmembrane helix</keyword>
<dbReference type="Proteomes" id="UP000187465">
    <property type="component" value="Unassembled WGS sequence"/>
</dbReference>
<keyword evidence="1" id="KW-0812">Transmembrane</keyword>
<feature type="transmembrane region" description="Helical" evidence="1">
    <location>
        <begin position="6"/>
        <end position="23"/>
    </location>
</feature>
<evidence type="ECO:0000313" key="2">
    <source>
        <dbReference type="EMBL" id="OMD31999.1"/>
    </source>
</evidence>
<dbReference type="RefSeq" id="WP_036684896.1">
    <property type="nucleotide sequence ID" value="NZ_CP009428.1"/>
</dbReference>